<dbReference type="AlphaFoldDB" id="A0A915SY03"/>
<accession>A0A915SY03</accession>
<dbReference type="Proteomes" id="UP001055553">
    <property type="component" value="Chromosome"/>
</dbReference>
<evidence type="ECO:0000313" key="3">
    <source>
        <dbReference type="Proteomes" id="UP001055553"/>
    </source>
</evidence>
<dbReference type="CDD" id="cd03801">
    <property type="entry name" value="GT4_PimA-like"/>
    <property type="match status" value="1"/>
</dbReference>
<evidence type="ECO:0000313" key="2">
    <source>
        <dbReference type="EMBL" id="BBL45440.1"/>
    </source>
</evidence>
<dbReference type="GO" id="GO:0016757">
    <property type="term" value="F:glycosyltransferase activity"/>
    <property type="evidence" value="ECO:0007669"/>
    <property type="project" value="InterPro"/>
</dbReference>
<sequence>MKKVIIEFPWNFIDSQYYKNLINYPPQGFIYLNKINRELLITNPKKFSSYVKLKEVGRRILQKTNISIPIIKFNKYNTDIVHCARCFSLRNNYVVDVEIYYSLVYDMSDLSSRRPYLNVVRNLLTRDNCKRILPWTYASYNTFPKEIRENKKIREKIDILYPAVPEHKIKSIKHEKITLLHIGRYFYGKGGLYILELYRKLKEKYDIETILISLTIPDILVKKYGKYGIKIYKSVSADKLYSNIFPSTDIFTYGSFSETFGFAMVEALSYKIPIITYDGFSKKEIIDEGKNGYIIPVKENYSIYKVNEELLNQFYEKTVELIENPSLLKEFSRNAYKKYKERFSIEVRNKKLKEIYEESID</sequence>
<gene>
    <name evidence="2" type="ORF">MJ1_0270</name>
</gene>
<evidence type="ECO:0000259" key="1">
    <source>
        <dbReference type="Pfam" id="PF00534"/>
    </source>
</evidence>
<dbReference type="KEGG" id="naer:MJ1_0270"/>
<feature type="domain" description="Glycosyl transferase family 1" evidence="1">
    <location>
        <begin position="167"/>
        <end position="316"/>
    </location>
</feature>
<keyword evidence="3" id="KW-1185">Reference proteome</keyword>
<dbReference type="EMBL" id="AP019769">
    <property type="protein sequence ID" value="BBL45440.1"/>
    <property type="molecule type" value="Genomic_DNA"/>
</dbReference>
<proteinExistence type="predicted"/>
<dbReference type="PANTHER" id="PTHR12526">
    <property type="entry name" value="GLYCOSYLTRANSFERASE"/>
    <property type="match status" value="1"/>
</dbReference>
<dbReference type="Gene3D" id="3.40.50.2000">
    <property type="entry name" value="Glycogen Phosphorylase B"/>
    <property type="match status" value="1"/>
</dbReference>
<dbReference type="InterPro" id="IPR001296">
    <property type="entry name" value="Glyco_trans_1"/>
</dbReference>
<dbReference type="SUPFAM" id="SSF53756">
    <property type="entry name" value="UDP-Glycosyltransferase/glycogen phosphorylase"/>
    <property type="match status" value="1"/>
</dbReference>
<protein>
    <submittedName>
        <fullName evidence="2">Trehalose synthase</fullName>
    </submittedName>
</protein>
<organism evidence="2 3">
    <name type="scientific">Nanobdella aerobiophila</name>
    <dbReference type="NCBI Taxonomy" id="2586965"/>
    <lineage>
        <taxon>Archaea</taxon>
        <taxon>Nanobdellota</taxon>
        <taxon>Nanobdellia</taxon>
        <taxon>Nanobdellales</taxon>
        <taxon>Nanobdellaceae</taxon>
        <taxon>Nanobdella</taxon>
    </lineage>
</organism>
<dbReference type="RefSeq" id="WP_258393472.1">
    <property type="nucleotide sequence ID" value="NZ_AP019769.1"/>
</dbReference>
<dbReference type="GeneID" id="74568221"/>
<name>A0A915SY03_9ARCH</name>
<dbReference type="Pfam" id="PF00534">
    <property type="entry name" value="Glycos_transf_1"/>
    <property type="match status" value="1"/>
</dbReference>
<reference evidence="3" key="1">
    <citation type="journal article" date="2022" name="Int. J. Syst. Evol. Microbiol.">
        <title>Nanobdella aerobiophila gen. nov., sp. nov., a thermoacidophilic, obligate ectosymbiotic archaeon, and proposal of Nanobdellaceae fam. nov., Nanobdellales ord. nov. and Nanobdellia class. nov.</title>
        <authorList>
            <person name="Kato S."/>
            <person name="Ogasawara A."/>
            <person name="Itoh T."/>
            <person name="Sakai H.D."/>
            <person name="Shimizu M."/>
            <person name="Yuki M."/>
            <person name="Kaneko M."/>
            <person name="Takashina T."/>
            <person name="Ohkuma M."/>
        </authorList>
    </citation>
    <scope>NUCLEOTIDE SEQUENCE [LARGE SCALE GENOMIC DNA]</scope>
    <source>
        <strain evidence="3">MJ1</strain>
    </source>
</reference>